<name>S4P5C7_9NEOP</name>
<protein>
    <submittedName>
        <fullName evidence="1">p-element somatic inhibitor</fullName>
    </submittedName>
</protein>
<dbReference type="EMBL" id="GAIX01005619">
    <property type="protein sequence ID" value="JAA86941.1"/>
    <property type="molecule type" value="Transcribed_RNA"/>
</dbReference>
<accession>S4P5C7</accession>
<dbReference type="AlphaFoldDB" id="S4P5C7"/>
<evidence type="ECO:0000313" key="1">
    <source>
        <dbReference type="EMBL" id="JAA86941.1"/>
    </source>
</evidence>
<organism evidence="1">
    <name type="scientific">Pararge aegeria</name>
    <name type="common">speckled wood butterfly</name>
    <dbReference type="NCBI Taxonomy" id="116150"/>
    <lineage>
        <taxon>Eukaryota</taxon>
        <taxon>Metazoa</taxon>
        <taxon>Ecdysozoa</taxon>
        <taxon>Arthropoda</taxon>
        <taxon>Hexapoda</taxon>
        <taxon>Insecta</taxon>
        <taxon>Pterygota</taxon>
        <taxon>Neoptera</taxon>
        <taxon>Endopterygota</taxon>
        <taxon>Lepidoptera</taxon>
        <taxon>Glossata</taxon>
        <taxon>Ditrysia</taxon>
        <taxon>Papilionoidea</taxon>
        <taxon>Nymphalidae</taxon>
        <taxon>Satyrinae</taxon>
        <taxon>Satyrini</taxon>
        <taxon>Parargina</taxon>
        <taxon>Pararge</taxon>
    </lineage>
</organism>
<sequence length="74" mass="8693">MQHSSCRTLRPNVYNSADIHATRHTISNLCVKSNLYSYSDITKYKKKYFNQVKYAFRCAVRSCTGFRPVIISFY</sequence>
<reference evidence="1" key="1">
    <citation type="journal article" date="2013" name="BMC Genomics">
        <title>Unscrambling butterfly oogenesis.</title>
        <authorList>
            <person name="Carter J.M."/>
            <person name="Baker S.C."/>
            <person name="Pink R."/>
            <person name="Carter D.R."/>
            <person name="Collins A."/>
            <person name="Tomlin J."/>
            <person name="Gibbs M."/>
            <person name="Breuker C.J."/>
        </authorList>
    </citation>
    <scope>NUCLEOTIDE SEQUENCE</scope>
    <source>
        <tissue evidence="1">Ovary</tissue>
    </source>
</reference>
<proteinExistence type="predicted"/>
<reference evidence="1" key="2">
    <citation type="submission" date="2013-05" db="EMBL/GenBank/DDBJ databases">
        <authorList>
            <person name="Carter J.-M."/>
            <person name="Baker S.C."/>
            <person name="Pink R."/>
            <person name="Carter D.R.F."/>
            <person name="Collins A."/>
            <person name="Tomlin J."/>
            <person name="Gibbs M."/>
            <person name="Breuker C.J."/>
        </authorList>
    </citation>
    <scope>NUCLEOTIDE SEQUENCE</scope>
    <source>
        <tissue evidence="1">Ovary</tissue>
    </source>
</reference>